<evidence type="ECO:0000313" key="4">
    <source>
        <dbReference type="EMBL" id="PLR91656.1"/>
    </source>
</evidence>
<name>A0A2N5GH86_9BACI</name>
<gene>
    <name evidence="3" type="ORF">CU635_19645</name>
    <name evidence="4" type="ORF">CVD25_19285</name>
</gene>
<dbReference type="PROSITE" id="PS51257">
    <property type="entry name" value="PROKAR_LIPOPROTEIN"/>
    <property type="match status" value="1"/>
</dbReference>
<reference evidence="3 5" key="1">
    <citation type="submission" date="2017-11" db="EMBL/GenBank/DDBJ databases">
        <title>Comparitive Functional Genomics of Dry Heat Resistant strains isolated from the Viking Spacecraft.</title>
        <authorList>
            <person name="Seuylemezian A."/>
            <person name="Cooper K."/>
            <person name="Vaishampayan P."/>
        </authorList>
    </citation>
    <scope>NUCLEOTIDE SEQUENCE [LARGE SCALE GENOMIC DNA]</scope>
    <source>
        <strain evidence="3 5">M4.6</strain>
    </source>
</reference>
<sequence length="367" mass="40280">MKKSLFLLLLFVFMLFGCSNTEDGTEKPADPQEAETAGKVTEPQIIADQLDIPWSITKSQDTFYISERTGSIVQIKNGEKTVQPVQLAKPLATASEAGLLGFVLAPDFEETGRAFAYYTYEDESGQFNRIIELVLTDDQWSEQKVLLDQIPSGQYHHGGRLKIGPDGKLYATAGDAATEPEIAQDPESLGGKILRLNLDGSVPSDNPFSGSYVYSYGHRNPQGLAWNETGTLYASEHGPSAHDEINRIEAGLNYGWPEIVGDETAPEMESPLVQSGNDTWAPSGMAFHNGKLYVATLRGNAVRQFDLEQKTTSEFISGLGRIRDVLIEGNTLYFVSNNTDGRGNPAENDDKLYRVELEIETGQGQKS</sequence>
<dbReference type="EMBL" id="PGVD01000065">
    <property type="protein sequence ID" value="PLR91656.1"/>
    <property type="molecule type" value="Genomic_DNA"/>
</dbReference>
<dbReference type="AlphaFoldDB" id="A0A2N5GH86"/>
<dbReference type="Proteomes" id="UP000234951">
    <property type="component" value="Unassembled WGS sequence"/>
</dbReference>
<dbReference type="InterPro" id="IPR011041">
    <property type="entry name" value="Quinoprot_gluc/sorb_DH_b-prop"/>
</dbReference>
<dbReference type="SUPFAM" id="SSF50952">
    <property type="entry name" value="Soluble quinoprotein glucose dehydrogenase"/>
    <property type="match status" value="1"/>
</dbReference>
<reference evidence="4 6" key="2">
    <citation type="submission" date="2017-12" db="EMBL/GenBank/DDBJ databases">
        <title>Comparative Functional Genomics of Dry Heat Resistant strains isolated from the Viking Spacecraft.</title>
        <authorList>
            <person name="Seuylemezian A."/>
            <person name="Cooper K."/>
            <person name="Vaishampayan P."/>
        </authorList>
    </citation>
    <scope>NUCLEOTIDE SEQUENCE [LARGE SCALE GENOMIC DNA]</scope>
    <source>
        <strain evidence="4 6">ATCC 29669</strain>
    </source>
</reference>
<evidence type="ECO:0000313" key="6">
    <source>
        <dbReference type="Proteomes" id="UP000235114"/>
    </source>
</evidence>
<dbReference type="OrthoDB" id="9770043at2"/>
<keyword evidence="6" id="KW-1185">Reference proteome</keyword>
<dbReference type="Gene3D" id="2.120.10.30">
    <property type="entry name" value="TolB, C-terminal domain"/>
    <property type="match status" value="1"/>
</dbReference>
<protein>
    <submittedName>
        <fullName evidence="3">Quinoprotein glucose dehydrogenase</fullName>
    </submittedName>
</protein>
<dbReference type="PANTHER" id="PTHR19328">
    <property type="entry name" value="HEDGEHOG-INTERACTING PROTEIN"/>
    <property type="match status" value="1"/>
</dbReference>
<feature type="chain" id="PRO_5043159371" evidence="1">
    <location>
        <begin position="22"/>
        <end position="367"/>
    </location>
</feature>
<dbReference type="SUPFAM" id="SSF63825">
    <property type="entry name" value="YWTD domain"/>
    <property type="match status" value="1"/>
</dbReference>
<proteinExistence type="predicted"/>
<dbReference type="InterPro" id="IPR012938">
    <property type="entry name" value="Glc/Sorbosone_DH"/>
</dbReference>
<dbReference type="Pfam" id="PF07995">
    <property type="entry name" value="GSDH"/>
    <property type="match status" value="1"/>
</dbReference>
<dbReference type="InterPro" id="IPR011042">
    <property type="entry name" value="6-blade_b-propeller_TolB-like"/>
</dbReference>
<dbReference type="RefSeq" id="WP_101579074.1">
    <property type="nucleotide sequence ID" value="NZ_PGVA01000058.1"/>
</dbReference>
<accession>A0A2N5GH86</accession>
<comment type="caution">
    <text evidence="3">The sequence shown here is derived from an EMBL/GenBank/DDBJ whole genome shotgun (WGS) entry which is preliminary data.</text>
</comment>
<dbReference type="EMBL" id="PGVA01000058">
    <property type="protein sequence ID" value="PLR80132.1"/>
    <property type="molecule type" value="Genomic_DNA"/>
</dbReference>
<organism evidence="3 5">
    <name type="scientific">Bacillus canaveralius</name>
    <dbReference type="NCBI Taxonomy" id="1403243"/>
    <lineage>
        <taxon>Bacteria</taxon>
        <taxon>Bacillati</taxon>
        <taxon>Bacillota</taxon>
        <taxon>Bacilli</taxon>
        <taxon>Bacillales</taxon>
        <taxon>Bacillaceae</taxon>
        <taxon>Bacillus</taxon>
    </lineage>
</organism>
<evidence type="ECO:0000259" key="2">
    <source>
        <dbReference type="Pfam" id="PF07995"/>
    </source>
</evidence>
<evidence type="ECO:0000256" key="1">
    <source>
        <dbReference type="SAM" id="SignalP"/>
    </source>
</evidence>
<feature type="signal peptide" evidence="1">
    <location>
        <begin position="1"/>
        <end position="21"/>
    </location>
</feature>
<keyword evidence="1" id="KW-0732">Signal</keyword>
<evidence type="ECO:0000313" key="5">
    <source>
        <dbReference type="Proteomes" id="UP000234951"/>
    </source>
</evidence>
<feature type="domain" description="Glucose/Sorbosone dehydrogenase" evidence="2">
    <location>
        <begin position="50"/>
        <end position="342"/>
    </location>
</feature>
<dbReference type="Proteomes" id="UP000235114">
    <property type="component" value="Unassembled WGS sequence"/>
</dbReference>
<evidence type="ECO:0000313" key="3">
    <source>
        <dbReference type="EMBL" id="PLR80132.1"/>
    </source>
</evidence>
<dbReference type="PANTHER" id="PTHR19328:SF13">
    <property type="entry name" value="HIPL1 PROTEIN"/>
    <property type="match status" value="1"/>
</dbReference>